<evidence type="ECO:0000313" key="2">
    <source>
        <dbReference type="Proteomes" id="UP000233837"/>
    </source>
</evidence>
<name>A0A2I0X4Y7_9ASPA</name>
<accession>A0A2I0X4Y7</accession>
<keyword evidence="2" id="KW-1185">Reference proteome</keyword>
<evidence type="ECO:0000313" key="1">
    <source>
        <dbReference type="EMBL" id="PKU82957.1"/>
    </source>
</evidence>
<dbReference type="EMBL" id="KZ502149">
    <property type="protein sequence ID" value="PKU82957.1"/>
    <property type="molecule type" value="Genomic_DNA"/>
</dbReference>
<reference evidence="1 2" key="1">
    <citation type="journal article" date="2016" name="Sci. Rep.">
        <title>The Dendrobium catenatum Lindl. genome sequence provides insights into polysaccharide synthase, floral development and adaptive evolution.</title>
        <authorList>
            <person name="Zhang G.Q."/>
            <person name="Xu Q."/>
            <person name="Bian C."/>
            <person name="Tsai W.C."/>
            <person name="Yeh C.M."/>
            <person name="Liu K.W."/>
            <person name="Yoshida K."/>
            <person name="Zhang L.S."/>
            <person name="Chang S.B."/>
            <person name="Chen F."/>
            <person name="Shi Y."/>
            <person name="Su Y.Y."/>
            <person name="Zhang Y.Q."/>
            <person name="Chen L.J."/>
            <person name="Yin Y."/>
            <person name="Lin M."/>
            <person name="Huang H."/>
            <person name="Deng H."/>
            <person name="Wang Z.W."/>
            <person name="Zhu S.L."/>
            <person name="Zhao X."/>
            <person name="Deng C."/>
            <person name="Niu S.C."/>
            <person name="Huang J."/>
            <person name="Wang M."/>
            <person name="Liu G.H."/>
            <person name="Yang H.J."/>
            <person name="Xiao X.J."/>
            <person name="Hsiao Y.Y."/>
            <person name="Wu W.L."/>
            <person name="Chen Y.Y."/>
            <person name="Mitsuda N."/>
            <person name="Ohme-Takagi M."/>
            <person name="Luo Y.B."/>
            <person name="Van de Peer Y."/>
            <person name="Liu Z.J."/>
        </authorList>
    </citation>
    <scope>NUCLEOTIDE SEQUENCE [LARGE SCALE GENOMIC DNA]</scope>
    <source>
        <tissue evidence="1">The whole plant</tissue>
    </source>
</reference>
<organism evidence="1 2">
    <name type="scientific">Dendrobium catenatum</name>
    <dbReference type="NCBI Taxonomy" id="906689"/>
    <lineage>
        <taxon>Eukaryota</taxon>
        <taxon>Viridiplantae</taxon>
        <taxon>Streptophyta</taxon>
        <taxon>Embryophyta</taxon>
        <taxon>Tracheophyta</taxon>
        <taxon>Spermatophyta</taxon>
        <taxon>Magnoliopsida</taxon>
        <taxon>Liliopsida</taxon>
        <taxon>Asparagales</taxon>
        <taxon>Orchidaceae</taxon>
        <taxon>Epidendroideae</taxon>
        <taxon>Malaxideae</taxon>
        <taxon>Dendrobiinae</taxon>
        <taxon>Dendrobium</taxon>
    </lineage>
</organism>
<sequence length="167" mass="18641">MVGDGGRPSLAVTTEDGVDLEEKMQRKTRDIRSNNDARKSLTNPAIRAATGLLVTRDNAVDVLKKIAYVEGKGKSVIYENEIQTPRVTRNPKEKVFVDPFASSSEMKIYLNRFGYSNAISGLVPEIKVNFSLPVNRNFHLEDRLTTKEVGIEDKVNEIMPEGMALML</sequence>
<dbReference type="Proteomes" id="UP000233837">
    <property type="component" value="Unassembled WGS sequence"/>
</dbReference>
<dbReference type="AlphaFoldDB" id="A0A2I0X4Y7"/>
<reference evidence="1 2" key="2">
    <citation type="journal article" date="2017" name="Nature">
        <title>The Apostasia genome and the evolution of orchids.</title>
        <authorList>
            <person name="Zhang G.Q."/>
            <person name="Liu K.W."/>
            <person name="Li Z."/>
            <person name="Lohaus R."/>
            <person name="Hsiao Y.Y."/>
            <person name="Niu S.C."/>
            <person name="Wang J.Y."/>
            <person name="Lin Y.C."/>
            <person name="Xu Q."/>
            <person name="Chen L.J."/>
            <person name="Yoshida K."/>
            <person name="Fujiwara S."/>
            <person name="Wang Z.W."/>
            <person name="Zhang Y.Q."/>
            <person name="Mitsuda N."/>
            <person name="Wang M."/>
            <person name="Liu G.H."/>
            <person name="Pecoraro L."/>
            <person name="Huang H.X."/>
            <person name="Xiao X.J."/>
            <person name="Lin M."/>
            <person name="Wu X.Y."/>
            <person name="Wu W.L."/>
            <person name="Chen Y.Y."/>
            <person name="Chang S.B."/>
            <person name="Sakamoto S."/>
            <person name="Ohme-Takagi M."/>
            <person name="Yagi M."/>
            <person name="Zeng S.J."/>
            <person name="Shen C.Y."/>
            <person name="Yeh C.M."/>
            <person name="Luo Y.B."/>
            <person name="Tsai W.C."/>
            <person name="Van de Peer Y."/>
            <person name="Liu Z.J."/>
        </authorList>
    </citation>
    <scope>NUCLEOTIDE SEQUENCE [LARGE SCALE GENOMIC DNA]</scope>
    <source>
        <tissue evidence="1">The whole plant</tissue>
    </source>
</reference>
<proteinExistence type="predicted"/>
<gene>
    <name evidence="1" type="ORF">MA16_Dca021352</name>
</gene>
<protein>
    <submittedName>
        <fullName evidence="1">Uncharacterized protein</fullName>
    </submittedName>
</protein>